<evidence type="ECO:0000313" key="3">
    <source>
        <dbReference type="Proteomes" id="UP000184172"/>
    </source>
</evidence>
<proteinExistence type="predicted"/>
<dbReference type="AlphaFoldDB" id="A0A1M6AYT7"/>
<sequence length="161" mass="18350">MIIHKDITMKRLLIFGLLIFSISATAQRNSFKNITEKDGKIGIGTDTPDELLTVKGTIHTQEVKVDLDGAVAPDYVFEKYYNGFSETLPEYKLISLEELETFLKMNLHLPQVPSAAQMEEDGISLKEMNLLLLQKIEELTLYTLQQQKEIDALKEKFLNSK</sequence>
<gene>
    <name evidence="2" type="ORF">SAMN04487908_10258</name>
</gene>
<keyword evidence="3" id="KW-1185">Reference proteome</keyword>
<accession>A0A1M6AYT7</accession>
<feature type="signal peptide" evidence="1">
    <location>
        <begin position="1"/>
        <end position="26"/>
    </location>
</feature>
<keyword evidence="1" id="KW-0732">Signal</keyword>
<organism evidence="2 3">
    <name type="scientific">Aequorivita viscosa</name>
    <dbReference type="NCBI Taxonomy" id="797419"/>
    <lineage>
        <taxon>Bacteria</taxon>
        <taxon>Pseudomonadati</taxon>
        <taxon>Bacteroidota</taxon>
        <taxon>Flavobacteriia</taxon>
        <taxon>Flavobacteriales</taxon>
        <taxon>Flavobacteriaceae</taxon>
        <taxon>Aequorivita</taxon>
    </lineage>
</organism>
<reference evidence="3" key="1">
    <citation type="submission" date="2016-11" db="EMBL/GenBank/DDBJ databases">
        <authorList>
            <person name="Varghese N."/>
            <person name="Submissions S."/>
        </authorList>
    </citation>
    <scope>NUCLEOTIDE SEQUENCE [LARGE SCALE GENOMIC DNA]</scope>
    <source>
        <strain evidence="3">DSM 26349</strain>
    </source>
</reference>
<name>A0A1M6AYT7_9FLAO</name>
<dbReference type="EMBL" id="FQYV01000002">
    <property type="protein sequence ID" value="SHI41488.1"/>
    <property type="molecule type" value="Genomic_DNA"/>
</dbReference>
<evidence type="ECO:0000313" key="2">
    <source>
        <dbReference type="EMBL" id="SHI41488.1"/>
    </source>
</evidence>
<dbReference type="Proteomes" id="UP000184172">
    <property type="component" value="Unassembled WGS sequence"/>
</dbReference>
<feature type="chain" id="PRO_5013268720" evidence="1">
    <location>
        <begin position="27"/>
        <end position="161"/>
    </location>
</feature>
<protein>
    <submittedName>
        <fullName evidence="2">Uncharacterized protein</fullName>
    </submittedName>
</protein>
<dbReference type="STRING" id="797419.SAMN05216556_10461"/>
<evidence type="ECO:0000256" key="1">
    <source>
        <dbReference type="SAM" id="SignalP"/>
    </source>
</evidence>